<organism evidence="2 3">
    <name type="scientific">Colocasia esculenta</name>
    <name type="common">Wild taro</name>
    <name type="synonym">Arum esculentum</name>
    <dbReference type="NCBI Taxonomy" id="4460"/>
    <lineage>
        <taxon>Eukaryota</taxon>
        <taxon>Viridiplantae</taxon>
        <taxon>Streptophyta</taxon>
        <taxon>Embryophyta</taxon>
        <taxon>Tracheophyta</taxon>
        <taxon>Spermatophyta</taxon>
        <taxon>Magnoliopsida</taxon>
        <taxon>Liliopsida</taxon>
        <taxon>Araceae</taxon>
        <taxon>Aroideae</taxon>
        <taxon>Colocasieae</taxon>
        <taxon>Colocasia</taxon>
    </lineage>
</organism>
<feature type="region of interest" description="Disordered" evidence="1">
    <location>
        <begin position="1"/>
        <end position="27"/>
    </location>
</feature>
<sequence>MSLTGETPTPFLASTWQGGAPAAEAEQDISPEDAAWVDSYLVKDGVNGPASGEGRSDYQADDAWAALTKELIDTLAYSASENDTATATHEEKKKKVESSAQLRNLLWKPSLGSIRVDASGDELMMYEPEYAVTA</sequence>
<dbReference type="OrthoDB" id="1894296at2759"/>
<comment type="caution">
    <text evidence="2">The sequence shown here is derived from an EMBL/GenBank/DDBJ whole genome shotgun (WGS) entry which is preliminary data.</text>
</comment>
<protein>
    <submittedName>
        <fullName evidence="2">Uncharacterized protein</fullName>
    </submittedName>
</protein>
<evidence type="ECO:0000313" key="2">
    <source>
        <dbReference type="EMBL" id="MQM08369.1"/>
    </source>
</evidence>
<dbReference type="Proteomes" id="UP000652761">
    <property type="component" value="Unassembled WGS sequence"/>
</dbReference>
<reference evidence="2" key="1">
    <citation type="submission" date="2017-07" db="EMBL/GenBank/DDBJ databases">
        <title>Taro Niue Genome Assembly and Annotation.</title>
        <authorList>
            <person name="Atibalentja N."/>
            <person name="Keating K."/>
            <person name="Fields C.J."/>
        </authorList>
    </citation>
    <scope>NUCLEOTIDE SEQUENCE</scope>
    <source>
        <strain evidence="2">Niue_2</strain>
        <tissue evidence="2">Leaf</tissue>
    </source>
</reference>
<evidence type="ECO:0000256" key="1">
    <source>
        <dbReference type="SAM" id="MobiDB-lite"/>
    </source>
</evidence>
<proteinExistence type="predicted"/>
<feature type="compositionally biased region" description="Polar residues" evidence="1">
    <location>
        <begin position="1"/>
        <end position="17"/>
    </location>
</feature>
<accession>A0A843WF88</accession>
<dbReference type="AlphaFoldDB" id="A0A843WF88"/>
<keyword evidence="3" id="KW-1185">Reference proteome</keyword>
<name>A0A843WF88_COLES</name>
<dbReference type="EMBL" id="NMUH01004103">
    <property type="protein sequence ID" value="MQM08369.1"/>
    <property type="molecule type" value="Genomic_DNA"/>
</dbReference>
<evidence type="ECO:0000313" key="3">
    <source>
        <dbReference type="Proteomes" id="UP000652761"/>
    </source>
</evidence>
<gene>
    <name evidence="2" type="ORF">Taro_041220</name>
</gene>